<evidence type="ECO:0000256" key="5">
    <source>
        <dbReference type="SAM" id="MobiDB-lite"/>
    </source>
</evidence>
<proteinExistence type="predicted"/>
<evidence type="ECO:0000256" key="3">
    <source>
        <dbReference type="ARBA" id="ARBA00022729"/>
    </source>
</evidence>
<keyword evidence="3" id="KW-0732">Signal</keyword>
<gene>
    <name evidence="6" type="ORF">DNTS_032568</name>
</gene>
<feature type="compositionally biased region" description="Basic and acidic residues" evidence="5">
    <location>
        <begin position="265"/>
        <end position="281"/>
    </location>
</feature>
<name>A0A553PY96_9TELE</name>
<dbReference type="EMBL" id="SRMA01026544">
    <property type="protein sequence ID" value="TRY82616.1"/>
    <property type="molecule type" value="Genomic_DNA"/>
</dbReference>
<dbReference type="OrthoDB" id="9931375at2759"/>
<feature type="compositionally biased region" description="Basic residues" evidence="5">
    <location>
        <begin position="253"/>
        <end position="264"/>
    </location>
</feature>
<feature type="region of interest" description="Disordered" evidence="5">
    <location>
        <begin position="160"/>
        <end position="283"/>
    </location>
</feature>
<keyword evidence="7" id="KW-1185">Reference proteome</keyword>
<dbReference type="Proteomes" id="UP000316079">
    <property type="component" value="Unassembled WGS sequence"/>
</dbReference>
<sequence>FFRLTLLIPTDIITEHSGVHQGGRSPVLLALFRCSSSTSFGSISSEQHTHQRAAPFLDLPVEEEQIEKFQPFILLKSFLPPILGVATDGLRSSRSQQEEFLKSSQWWLSASSAKIRDPQEMRLYFSMATLDFFSVVLLIALAHSLHSSEIPTENAKLSLTLSSSSKDDSDKRVLRGNHQRRHMSRKDRDRVGLSSQRPRQRLEEDGPSLEALSPVKLELRPGGGARSEVYDETRGPAHLHQGRLLSEGESSRKGRRHGHRHLADHRKNGGKKEKGRVKGDVTEPQFGSFYEEGLYTSPPHHNSVPLTEAPASLVPILVSSAAQEHPPTLPPASAKSQGKVKLSSLLCTKEELEVEEGSCHKGEVSLAHPPASPSHNHLFILFLRQHFTTSDLSRGKSGRRKTQGEVMPTFDMALFDWTDYEDMRPIDSGPSRSRKEKGRGKMTINWNSTADPGDIEQCDHHLDCLPGSCCDLREYECKAHNRGLNNKCFDDCMCEDGLRCYAKFHRKQRVTRRRGRCVNPESANSNQGAFITS</sequence>
<evidence type="ECO:0000256" key="1">
    <source>
        <dbReference type="ARBA" id="ARBA00022473"/>
    </source>
</evidence>
<accession>A0A553PY96</accession>
<dbReference type="Pfam" id="PF15550">
    <property type="entry name" value="Draxin"/>
    <property type="match status" value="2"/>
</dbReference>
<comment type="caution">
    <text evidence="6">The sequence shown here is derived from an EMBL/GenBank/DDBJ whole genome shotgun (WGS) entry which is preliminary data.</text>
</comment>
<keyword evidence="1" id="KW-0217">Developmental protein</keyword>
<evidence type="ECO:0008006" key="8">
    <source>
        <dbReference type="Google" id="ProtNLM"/>
    </source>
</evidence>
<evidence type="ECO:0000256" key="2">
    <source>
        <dbReference type="ARBA" id="ARBA00022525"/>
    </source>
</evidence>
<dbReference type="GO" id="GO:0016055">
    <property type="term" value="P:Wnt signaling pathway"/>
    <property type="evidence" value="ECO:0007669"/>
    <property type="project" value="InterPro"/>
</dbReference>
<dbReference type="GO" id="GO:0007411">
    <property type="term" value="P:axon guidance"/>
    <property type="evidence" value="ECO:0007669"/>
    <property type="project" value="InterPro"/>
</dbReference>
<reference evidence="6 7" key="1">
    <citation type="journal article" date="2019" name="Sci. Data">
        <title>Hybrid genome assembly and annotation of Danionella translucida.</title>
        <authorList>
            <person name="Kadobianskyi M."/>
            <person name="Schulze L."/>
            <person name="Schuelke M."/>
            <person name="Judkewitz B."/>
        </authorList>
    </citation>
    <scope>NUCLEOTIDE SEQUENCE [LARGE SCALE GENOMIC DNA]</scope>
    <source>
        <strain evidence="6 7">Bolton</strain>
    </source>
</reference>
<evidence type="ECO:0000256" key="4">
    <source>
        <dbReference type="ARBA" id="ARBA00023180"/>
    </source>
</evidence>
<dbReference type="InterPro" id="IPR029094">
    <property type="entry name" value="Draxin"/>
</dbReference>
<dbReference type="PANTHER" id="PTHR28610">
    <property type="entry name" value="DRAXIN"/>
    <property type="match status" value="1"/>
</dbReference>
<dbReference type="GO" id="GO:0005576">
    <property type="term" value="C:extracellular region"/>
    <property type="evidence" value="ECO:0007669"/>
    <property type="project" value="InterPro"/>
</dbReference>
<keyword evidence="2" id="KW-0964">Secreted</keyword>
<feature type="non-terminal residue" evidence="6">
    <location>
        <position position="1"/>
    </location>
</feature>
<dbReference type="AlphaFoldDB" id="A0A553PY96"/>
<evidence type="ECO:0000313" key="7">
    <source>
        <dbReference type="Proteomes" id="UP000316079"/>
    </source>
</evidence>
<feature type="compositionally biased region" description="Basic residues" evidence="5">
    <location>
        <begin position="174"/>
        <end position="185"/>
    </location>
</feature>
<keyword evidence="4" id="KW-0325">Glycoprotein</keyword>
<organism evidence="6 7">
    <name type="scientific">Danionella cerebrum</name>
    <dbReference type="NCBI Taxonomy" id="2873325"/>
    <lineage>
        <taxon>Eukaryota</taxon>
        <taxon>Metazoa</taxon>
        <taxon>Chordata</taxon>
        <taxon>Craniata</taxon>
        <taxon>Vertebrata</taxon>
        <taxon>Euteleostomi</taxon>
        <taxon>Actinopterygii</taxon>
        <taxon>Neopterygii</taxon>
        <taxon>Teleostei</taxon>
        <taxon>Ostariophysi</taxon>
        <taxon>Cypriniformes</taxon>
        <taxon>Danionidae</taxon>
        <taxon>Danioninae</taxon>
        <taxon>Danionella</taxon>
    </lineage>
</organism>
<dbReference type="PANTHER" id="PTHR28610:SF1">
    <property type="entry name" value="DRAXIN"/>
    <property type="match status" value="1"/>
</dbReference>
<evidence type="ECO:0000313" key="6">
    <source>
        <dbReference type="EMBL" id="TRY82616.1"/>
    </source>
</evidence>
<protein>
    <recommendedName>
        <fullName evidence="8">Draxin</fullName>
    </recommendedName>
</protein>